<evidence type="ECO:0000259" key="12">
    <source>
        <dbReference type="Pfam" id="PF07718"/>
    </source>
</evidence>
<keyword evidence="8 10" id="KW-0472">Membrane</keyword>
<keyword evidence="3 10" id="KW-0963">Cytoplasm</keyword>
<dbReference type="Pfam" id="PF07718">
    <property type="entry name" value="Coatamer_beta_C"/>
    <property type="match status" value="1"/>
</dbReference>
<dbReference type="Pfam" id="PF01602">
    <property type="entry name" value="Adaptin_N"/>
    <property type="match status" value="1"/>
</dbReference>
<dbReference type="GO" id="GO:0006891">
    <property type="term" value="P:intra-Golgi vesicle-mediated transport"/>
    <property type="evidence" value="ECO:0000318"/>
    <property type="project" value="GO_Central"/>
</dbReference>
<keyword evidence="9 10" id="KW-0968">Cytoplasmic vesicle</keyword>
<dbReference type="GO" id="GO:0005198">
    <property type="term" value="F:structural molecule activity"/>
    <property type="evidence" value="ECO:0007669"/>
    <property type="project" value="InterPro"/>
</dbReference>
<dbReference type="Pfam" id="PF14806">
    <property type="entry name" value="Coatomer_b_Cpla"/>
    <property type="match status" value="1"/>
</dbReference>
<dbReference type="AlphaFoldDB" id="A0A3B6LF83"/>
<evidence type="ECO:0000256" key="7">
    <source>
        <dbReference type="ARBA" id="ARBA00023034"/>
    </source>
</evidence>
<dbReference type="GO" id="GO:0030126">
    <property type="term" value="C:COPI vesicle coat"/>
    <property type="evidence" value="ECO:0000318"/>
    <property type="project" value="GO_Central"/>
</dbReference>
<keyword evidence="2 10" id="KW-0813">Transport</keyword>
<comment type="function">
    <text evidence="10">The coatomer is a cytosolic protein complex that binds to dilysine motifs and reversibly associates with Golgi non-clathrin-coated vesicles, which further mediate biosynthetic protein transport from the ER, via the Golgi up to the trans Golgi network. Coatomer complex is required for budding from Golgi membranes, and is essential for the retrograde Golgi-to-ER transport of dilysine-tagged proteins.</text>
</comment>
<keyword evidence="4" id="KW-0677">Repeat</keyword>
<evidence type="ECO:0000256" key="1">
    <source>
        <dbReference type="ARBA" id="ARBA00004255"/>
    </source>
</evidence>
<sequence>MVDESPFPCTLLMPFFYTIHLSTSEEVNAGLQGSDVGAKVDALKRSIVLLLNGDTAPHLLATVVRYVLPSKEHIIQRLLLLYLEVARDKRDEASGELVPEMILVRHYLRSNLQHPNEYVRGVTLRFLCRLRDPELLEPLVPSILANLKHPHPFVRRHALSAMSAICRLPCPHIEQEKLIPDAPDLAERALAVEHDPAARTNAFLVLCDCSHDRAIAYLLANAARVTEWPAPLQMAAIQLIRRVYSAGNHLLRSAYTKIIISLLSAATTAAIMYGCACTLSSVSHAPTLIARTYLQLLTSQSDSNVKLIILDRLRELSSSHHYMMVGFTMDLLRSLAGRPDLDVRRKVLELVVPGLLTTRNVEDVVHYLKEEVYGVMGSVFHIARDEYYHMLIRAIHVCAVPYPEVVGPVVHLLWGHLRYGDVASASDVVLFLREIIEDKPLLRSSIVSGLIGTFYKIKESFIFSCALWILGEYTLSLCEVEKAIAAIKESLGDQPFYADSEEIESVDSSKPAHPAMDSDTYTTHSAATDDSIYTSGVFDYRQNLRALIMSGDFHLAAVVACTLTKLVVRLQEVQPSKVEANKASVEALLIMVSMLWLGKSSYLPHPIDIDSYDRIVFCVRLLCSTDDDHSRKVWLLSCRQSFANMIIAEKKFRQNEKMKVQAQSSLTYPDDSIDFYHLKSRRGLDRLELEDEVQDDLKAATGESMKGADDTKKLNALVQLIGFSDPVYAEGFVTVNEYYDTVLDITVINRTEETLHNLWLEFATASKTAVVDRSKKYTVAPQASKQIQANIKMSSTNVGVIVSRIFYETSDAMEPSEVILKDMSISIMDYMTPATCTDVAFRKMWAECWCKVKLKVNTEHHDGREFVNFIIKSVKMPCVTPLSALDGDCGLVAANLYGKSVFGEDALANISVEKQADSSKLSGYITIRGNVQGLVLNLAHAIIATQQITVDAAMSLSEACHEY</sequence>
<evidence type="ECO:0000313" key="14">
    <source>
        <dbReference type="EnsemblPlants" id="TraesCS5B02G070700.1"/>
    </source>
</evidence>
<dbReference type="EnsemblPlants" id="TraesCS5B02G070700.1">
    <property type="protein sequence ID" value="TraesCS5B02G070700.1"/>
    <property type="gene ID" value="TraesCS5B02G070700"/>
</dbReference>
<comment type="subunit">
    <text evidence="10">Oligomeric complex that consists of at least the alpha, beta, beta', gamma, delta, epsilon and zeta subunits.</text>
</comment>
<keyword evidence="7 10" id="KW-0333">Golgi apparatus</keyword>
<evidence type="ECO:0000256" key="3">
    <source>
        <dbReference type="ARBA" id="ARBA00022490"/>
    </source>
</evidence>
<name>A0A3B6LF83_WHEAT</name>
<evidence type="ECO:0000256" key="5">
    <source>
        <dbReference type="ARBA" id="ARBA00022892"/>
    </source>
</evidence>
<dbReference type="PIRSF" id="PIRSF005727">
    <property type="entry name" value="Coatomer_beta_subunit"/>
    <property type="match status" value="1"/>
</dbReference>
<feature type="domain" description="Coatomer beta subunit appendage platform" evidence="13">
    <location>
        <begin position="817"/>
        <end position="940"/>
    </location>
</feature>
<evidence type="ECO:0000256" key="9">
    <source>
        <dbReference type="ARBA" id="ARBA00023329"/>
    </source>
</evidence>
<evidence type="ECO:0000256" key="8">
    <source>
        <dbReference type="ARBA" id="ARBA00023136"/>
    </source>
</evidence>
<dbReference type="SUPFAM" id="SSF48371">
    <property type="entry name" value="ARM repeat"/>
    <property type="match status" value="1"/>
</dbReference>
<dbReference type="InterPro" id="IPR011710">
    <property type="entry name" value="Coatomer_bsu_C"/>
</dbReference>
<evidence type="ECO:0000313" key="15">
    <source>
        <dbReference type="Proteomes" id="UP000019116"/>
    </source>
</evidence>
<keyword evidence="15" id="KW-1185">Reference proteome</keyword>
<dbReference type="InterPro" id="IPR016460">
    <property type="entry name" value="COPB1"/>
</dbReference>
<dbReference type="Proteomes" id="UP000019116">
    <property type="component" value="Chromosome 5B"/>
</dbReference>
<dbReference type="InterPro" id="IPR016024">
    <property type="entry name" value="ARM-type_fold"/>
</dbReference>
<dbReference type="InterPro" id="IPR011989">
    <property type="entry name" value="ARM-like"/>
</dbReference>
<evidence type="ECO:0000256" key="10">
    <source>
        <dbReference type="PIRNR" id="PIRNR005727"/>
    </source>
</evidence>
<dbReference type="GO" id="GO:0006886">
    <property type="term" value="P:intracellular protein transport"/>
    <property type="evidence" value="ECO:0007669"/>
    <property type="project" value="InterPro"/>
</dbReference>
<dbReference type="GO" id="GO:0000139">
    <property type="term" value="C:Golgi membrane"/>
    <property type="evidence" value="ECO:0007669"/>
    <property type="project" value="UniProtKB-SubCell"/>
</dbReference>
<dbReference type="PANTHER" id="PTHR10635">
    <property type="entry name" value="COATOMER SUBUNIT BETA"/>
    <property type="match status" value="1"/>
</dbReference>
<evidence type="ECO:0000256" key="4">
    <source>
        <dbReference type="ARBA" id="ARBA00022737"/>
    </source>
</evidence>
<evidence type="ECO:0000259" key="11">
    <source>
        <dbReference type="Pfam" id="PF01602"/>
    </source>
</evidence>
<dbReference type="STRING" id="4565.A0A3B6LF83"/>
<keyword evidence="5 10" id="KW-0931">ER-Golgi transport</keyword>
<feature type="domain" description="Coatomer beta subunit C-terminal" evidence="12">
    <location>
        <begin position="669"/>
        <end position="808"/>
    </location>
</feature>
<dbReference type="InterPro" id="IPR002553">
    <property type="entry name" value="Clathrin/coatomer_adapt-like_N"/>
</dbReference>
<dbReference type="Gene3D" id="1.25.10.10">
    <property type="entry name" value="Leucine-rich Repeat Variant"/>
    <property type="match status" value="1"/>
</dbReference>
<keyword evidence="6 10" id="KW-0653">Protein transport</keyword>
<dbReference type="PaxDb" id="4565-Traes_5BS_D449D8AFA.1"/>
<dbReference type="OrthoDB" id="10261439at2759"/>
<organism evidence="14">
    <name type="scientific">Triticum aestivum</name>
    <name type="common">Wheat</name>
    <dbReference type="NCBI Taxonomy" id="4565"/>
    <lineage>
        <taxon>Eukaryota</taxon>
        <taxon>Viridiplantae</taxon>
        <taxon>Streptophyta</taxon>
        <taxon>Embryophyta</taxon>
        <taxon>Tracheophyta</taxon>
        <taxon>Spermatophyta</taxon>
        <taxon>Magnoliopsida</taxon>
        <taxon>Liliopsida</taxon>
        <taxon>Poales</taxon>
        <taxon>Poaceae</taxon>
        <taxon>BOP clade</taxon>
        <taxon>Pooideae</taxon>
        <taxon>Triticodae</taxon>
        <taxon>Triticeae</taxon>
        <taxon>Triticinae</taxon>
        <taxon>Triticum</taxon>
    </lineage>
</organism>
<dbReference type="Gramene" id="TraesCS5B02G070700.1">
    <property type="protein sequence ID" value="TraesCS5B02G070700.1"/>
    <property type="gene ID" value="TraesCS5B02G070700"/>
</dbReference>
<reference evidence="14" key="2">
    <citation type="submission" date="2018-10" db="UniProtKB">
        <authorList>
            <consortium name="EnsemblPlants"/>
        </authorList>
    </citation>
    <scope>IDENTIFICATION</scope>
</reference>
<evidence type="ECO:0000256" key="2">
    <source>
        <dbReference type="ARBA" id="ARBA00022448"/>
    </source>
</evidence>
<protein>
    <recommendedName>
        <fullName evidence="10">Coatomer subunit beta</fullName>
    </recommendedName>
    <alternativeName>
        <fullName evidence="10">Beta-coat protein</fullName>
    </alternativeName>
</protein>
<reference evidence="14" key="1">
    <citation type="submission" date="2018-08" db="EMBL/GenBank/DDBJ databases">
        <authorList>
            <person name="Rossello M."/>
        </authorList>
    </citation>
    <scope>NUCLEOTIDE SEQUENCE [LARGE SCALE GENOMIC DNA]</scope>
    <source>
        <strain evidence="14">cv. Chinese Spring</strain>
    </source>
</reference>
<dbReference type="InterPro" id="IPR029446">
    <property type="entry name" value="COPB1_appendage_platform_dom"/>
</dbReference>
<evidence type="ECO:0000259" key="13">
    <source>
        <dbReference type="Pfam" id="PF14806"/>
    </source>
</evidence>
<accession>A0A3B6LF83</accession>
<dbReference type="Gramene" id="TraesCS5B03G0174000.1">
    <property type="protein sequence ID" value="TraesCS5B03G0174000.1.CDS"/>
    <property type="gene ID" value="TraesCS5B03G0174000"/>
</dbReference>
<feature type="domain" description="Clathrin/coatomer adaptor adaptin-like N-terminal" evidence="11">
    <location>
        <begin position="34"/>
        <end position="488"/>
    </location>
</feature>
<dbReference type="PANTHER" id="PTHR10635:SF1">
    <property type="entry name" value="COATOMER SUBUNIT BETA-1"/>
    <property type="match status" value="1"/>
</dbReference>
<evidence type="ECO:0000256" key="6">
    <source>
        <dbReference type="ARBA" id="ARBA00022927"/>
    </source>
</evidence>
<dbReference type="SMR" id="A0A3B6LF83"/>
<comment type="subcellular location">
    <subcellularLocation>
        <location evidence="10">Cytoplasm</location>
    </subcellularLocation>
    <subcellularLocation>
        <location evidence="1 10">Golgi apparatus membrane</location>
        <topology evidence="1 10">Peripheral membrane protein</topology>
        <orientation evidence="1 10">Cytoplasmic side</orientation>
    </subcellularLocation>
    <subcellularLocation>
        <location evidence="10">Cytoplasmic vesicle</location>
        <location evidence="10">COPI-coated vesicle membrane</location>
        <topology evidence="10">Peripheral membrane protein</topology>
        <orientation evidence="10">Cytoplasmic side</orientation>
    </subcellularLocation>
</comment>
<proteinExistence type="predicted"/>
<dbReference type="GO" id="GO:0006888">
    <property type="term" value="P:endoplasmic reticulum to Golgi vesicle-mediated transport"/>
    <property type="evidence" value="ECO:0000318"/>
    <property type="project" value="GO_Central"/>
</dbReference>